<feature type="domain" description="F-box" evidence="2">
    <location>
        <begin position="107"/>
        <end position="147"/>
    </location>
</feature>
<evidence type="ECO:0000256" key="1">
    <source>
        <dbReference type="SAM" id="MobiDB-lite"/>
    </source>
</evidence>
<evidence type="ECO:0000259" key="2">
    <source>
        <dbReference type="SMART" id="SM00256"/>
    </source>
</evidence>
<dbReference type="Proteomes" id="UP000823775">
    <property type="component" value="Unassembled WGS sequence"/>
</dbReference>
<dbReference type="InterPro" id="IPR001810">
    <property type="entry name" value="F-box_dom"/>
</dbReference>
<dbReference type="Pfam" id="PF07734">
    <property type="entry name" value="FBA_1"/>
    <property type="match status" value="1"/>
</dbReference>
<organism evidence="3 4">
    <name type="scientific">Datura stramonium</name>
    <name type="common">Jimsonweed</name>
    <name type="synonym">Common thornapple</name>
    <dbReference type="NCBI Taxonomy" id="4076"/>
    <lineage>
        <taxon>Eukaryota</taxon>
        <taxon>Viridiplantae</taxon>
        <taxon>Streptophyta</taxon>
        <taxon>Embryophyta</taxon>
        <taxon>Tracheophyta</taxon>
        <taxon>Spermatophyta</taxon>
        <taxon>Magnoliopsida</taxon>
        <taxon>eudicotyledons</taxon>
        <taxon>Gunneridae</taxon>
        <taxon>Pentapetalae</taxon>
        <taxon>asterids</taxon>
        <taxon>lamiids</taxon>
        <taxon>Solanales</taxon>
        <taxon>Solanaceae</taxon>
        <taxon>Solanoideae</taxon>
        <taxon>Datureae</taxon>
        <taxon>Datura</taxon>
    </lineage>
</organism>
<feature type="region of interest" description="Disordered" evidence="1">
    <location>
        <begin position="21"/>
        <end position="43"/>
    </location>
</feature>
<dbReference type="InterPro" id="IPR017451">
    <property type="entry name" value="F-box-assoc_interact_dom"/>
</dbReference>
<dbReference type="InterPro" id="IPR036047">
    <property type="entry name" value="F-box-like_dom_sf"/>
</dbReference>
<dbReference type="SMART" id="SM00256">
    <property type="entry name" value="FBOX"/>
    <property type="match status" value="1"/>
</dbReference>
<dbReference type="PANTHER" id="PTHR31672">
    <property type="entry name" value="BNACNNG10540D PROTEIN"/>
    <property type="match status" value="1"/>
</dbReference>
<dbReference type="InterPro" id="IPR050796">
    <property type="entry name" value="SCF_F-box_component"/>
</dbReference>
<reference evidence="3 4" key="1">
    <citation type="journal article" date="2021" name="BMC Genomics">
        <title>Datura genome reveals duplications of psychoactive alkaloid biosynthetic genes and high mutation rate following tissue culture.</title>
        <authorList>
            <person name="Rajewski A."/>
            <person name="Carter-House D."/>
            <person name="Stajich J."/>
            <person name="Litt A."/>
        </authorList>
    </citation>
    <scope>NUCLEOTIDE SEQUENCE [LARGE SCALE GENOMIC DNA]</scope>
    <source>
        <strain evidence="3">AR-01</strain>
    </source>
</reference>
<evidence type="ECO:0000313" key="3">
    <source>
        <dbReference type="EMBL" id="MCD9638885.1"/>
    </source>
</evidence>
<evidence type="ECO:0000313" key="4">
    <source>
        <dbReference type="Proteomes" id="UP000823775"/>
    </source>
</evidence>
<name>A0ABS8UVP2_DATST</name>
<proteinExistence type="predicted"/>
<dbReference type="NCBIfam" id="TIGR01640">
    <property type="entry name" value="F_box_assoc_1"/>
    <property type="match status" value="1"/>
</dbReference>
<protein>
    <recommendedName>
        <fullName evidence="2">F-box domain-containing protein</fullName>
    </recommendedName>
</protein>
<dbReference type="InterPro" id="IPR006527">
    <property type="entry name" value="F-box-assoc_dom_typ1"/>
</dbReference>
<dbReference type="CDD" id="cd22157">
    <property type="entry name" value="F-box_AtFBW1-like"/>
    <property type="match status" value="1"/>
</dbReference>
<gene>
    <name evidence="3" type="ORF">HAX54_023057</name>
</gene>
<keyword evidence="4" id="KW-1185">Reference proteome</keyword>
<sequence>MKMTAEKKKNKAGHEVKLLANREANNQFKAQQNKRKSISNTEEGNLFHQITISNGEEAKNLSRCQQKKKSVPPDQKVSEKGVVVAEPSNNNNNTEQMDVDEPMATYFQEEILMDILNRLPVRSLLRFKCVSKFWKTLISDPYFKMTHLNHAKNYQSSQKFVISQCCPKDGIYSMYCFPLSLVQPVENVQKHDFPLVSKPYRCAIRCCCDGLVIVIVNDNIDIGRNIHLLWNPSMGESIVLPDLEPSPNDSTHLGFGYDSTSGDYKILKIHTNIDSPGEILTLKSGSRRNIDKHPRGICNMMEGMHSLPFVNESFHWIGIFRKYSVASRKYSVVSFSISNEVYGEIPLPEQILCLTGNISIGVSVLDGMLCAHSTCIYQRRDCFKLWVLKDYGVEESWNALFFISDDHGFYSAIPNYRFEDGEVLFWCMRVHCRGQSFRTSKGPFGLWPRCDTCQSGISFTESLISPKSLI</sequence>
<dbReference type="SUPFAM" id="SSF81383">
    <property type="entry name" value="F-box domain"/>
    <property type="match status" value="1"/>
</dbReference>
<dbReference type="Pfam" id="PF00646">
    <property type="entry name" value="F-box"/>
    <property type="match status" value="1"/>
</dbReference>
<comment type="caution">
    <text evidence="3">The sequence shown here is derived from an EMBL/GenBank/DDBJ whole genome shotgun (WGS) entry which is preliminary data.</text>
</comment>
<accession>A0ABS8UVP2</accession>
<dbReference type="Gene3D" id="1.20.1280.50">
    <property type="match status" value="1"/>
</dbReference>
<dbReference type="EMBL" id="JACEIK010002790">
    <property type="protein sequence ID" value="MCD9638885.1"/>
    <property type="molecule type" value="Genomic_DNA"/>
</dbReference>
<dbReference type="PANTHER" id="PTHR31672:SF13">
    <property type="entry name" value="F-BOX PROTEIN CPR30-LIKE"/>
    <property type="match status" value="1"/>
</dbReference>